<dbReference type="InterPro" id="IPR015505">
    <property type="entry name" value="Coronin"/>
</dbReference>
<sequence>MSRFVRASKYRHVFGQPGKKEYAVDNVKLTNSAWDTNMLAASGRYLSINWLSSGGGAFAVLPLPSPFKPLPNNLPWKLPDIIPLARGHSAP</sequence>
<dbReference type="PANTHER" id="PTHR10856:SF0">
    <property type="entry name" value="CORONIN"/>
    <property type="match status" value="1"/>
</dbReference>
<protein>
    <submittedName>
        <fullName evidence="4">DUF1899-domain-containing protein</fullName>
    </submittedName>
</protein>
<dbReference type="InterPro" id="IPR015943">
    <property type="entry name" value="WD40/YVTN_repeat-like_dom_sf"/>
</dbReference>
<dbReference type="STRING" id="1314781.A0A165DND7"/>
<dbReference type="Proteomes" id="UP000077266">
    <property type="component" value="Unassembled WGS sequence"/>
</dbReference>
<evidence type="ECO:0000256" key="1">
    <source>
        <dbReference type="ARBA" id="ARBA00022574"/>
    </source>
</evidence>
<dbReference type="PANTHER" id="PTHR10856">
    <property type="entry name" value="CORONIN"/>
    <property type="match status" value="1"/>
</dbReference>
<dbReference type="GO" id="GO:0051015">
    <property type="term" value="F:actin filament binding"/>
    <property type="evidence" value="ECO:0007669"/>
    <property type="project" value="TreeGrafter"/>
</dbReference>
<evidence type="ECO:0000313" key="5">
    <source>
        <dbReference type="Proteomes" id="UP000077266"/>
    </source>
</evidence>
<feature type="non-terminal residue" evidence="4">
    <location>
        <position position="91"/>
    </location>
</feature>
<evidence type="ECO:0000259" key="3">
    <source>
        <dbReference type="SMART" id="SM01166"/>
    </source>
</evidence>
<dbReference type="GO" id="GO:0007015">
    <property type="term" value="P:actin filament organization"/>
    <property type="evidence" value="ECO:0007669"/>
    <property type="project" value="TreeGrafter"/>
</dbReference>
<feature type="domain" description="DUF1899" evidence="3">
    <location>
        <begin position="3"/>
        <end position="67"/>
    </location>
</feature>
<dbReference type="InParanoid" id="A0A165DND7"/>
<evidence type="ECO:0000313" key="4">
    <source>
        <dbReference type="EMBL" id="KZV84976.1"/>
    </source>
</evidence>
<dbReference type="Gene3D" id="2.130.10.10">
    <property type="entry name" value="YVTN repeat-like/Quinoprotein amine dehydrogenase"/>
    <property type="match status" value="1"/>
</dbReference>
<name>A0A165DND7_EXIGL</name>
<dbReference type="AlphaFoldDB" id="A0A165DND7"/>
<dbReference type="Pfam" id="PF08953">
    <property type="entry name" value="DUF1899"/>
    <property type="match status" value="1"/>
</dbReference>
<evidence type="ECO:0000256" key="2">
    <source>
        <dbReference type="ARBA" id="ARBA00022737"/>
    </source>
</evidence>
<dbReference type="InterPro" id="IPR015048">
    <property type="entry name" value="DUF1899"/>
</dbReference>
<keyword evidence="5" id="KW-1185">Reference proteome</keyword>
<gene>
    <name evidence="4" type="ORF">EXIGLDRAFT_776023</name>
</gene>
<accession>A0A165DND7</accession>
<organism evidence="4 5">
    <name type="scientific">Exidia glandulosa HHB12029</name>
    <dbReference type="NCBI Taxonomy" id="1314781"/>
    <lineage>
        <taxon>Eukaryota</taxon>
        <taxon>Fungi</taxon>
        <taxon>Dikarya</taxon>
        <taxon>Basidiomycota</taxon>
        <taxon>Agaricomycotina</taxon>
        <taxon>Agaricomycetes</taxon>
        <taxon>Auriculariales</taxon>
        <taxon>Exidiaceae</taxon>
        <taxon>Exidia</taxon>
    </lineage>
</organism>
<dbReference type="SMART" id="SM01166">
    <property type="entry name" value="DUF1899"/>
    <property type="match status" value="1"/>
</dbReference>
<keyword evidence="2" id="KW-0677">Repeat</keyword>
<proteinExistence type="predicted"/>
<reference evidence="4 5" key="1">
    <citation type="journal article" date="2016" name="Mol. Biol. Evol.">
        <title>Comparative Genomics of Early-Diverging Mushroom-Forming Fungi Provides Insights into the Origins of Lignocellulose Decay Capabilities.</title>
        <authorList>
            <person name="Nagy L.G."/>
            <person name="Riley R."/>
            <person name="Tritt A."/>
            <person name="Adam C."/>
            <person name="Daum C."/>
            <person name="Floudas D."/>
            <person name="Sun H."/>
            <person name="Yadav J.S."/>
            <person name="Pangilinan J."/>
            <person name="Larsson K.H."/>
            <person name="Matsuura K."/>
            <person name="Barry K."/>
            <person name="Labutti K."/>
            <person name="Kuo R."/>
            <person name="Ohm R.A."/>
            <person name="Bhattacharya S.S."/>
            <person name="Shirouzu T."/>
            <person name="Yoshinaga Y."/>
            <person name="Martin F.M."/>
            <person name="Grigoriev I.V."/>
            <person name="Hibbett D.S."/>
        </authorList>
    </citation>
    <scope>NUCLEOTIDE SEQUENCE [LARGE SCALE GENOMIC DNA]</scope>
    <source>
        <strain evidence="4 5">HHB12029</strain>
    </source>
</reference>
<keyword evidence="1" id="KW-0853">WD repeat</keyword>
<dbReference type="EMBL" id="KV426204">
    <property type="protein sequence ID" value="KZV84976.1"/>
    <property type="molecule type" value="Genomic_DNA"/>
</dbReference>
<dbReference type="OrthoDB" id="1850764at2759"/>